<proteinExistence type="predicted"/>
<evidence type="ECO:0008006" key="3">
    <source>
        <dbReference type="Google" id="ProtNLM"/>
    </source>
</evidence>
<reference evidence="1 2" key="1">
    <citation type="submission" date="2024-01" db="EMBL/GenBank/DDBJ databases">
        <title>Mesobacterium rodlantinim sp. nov., isolated from shallow sea hydrothermal systems off Kueishantao Island.</title>
        <authorList>
            <person name="Su Z."/>
            <person name="Tang K."/>
        </authorList>
    </citation>
    <scope>NUCLEOTIDE SEQUENCE [LARGE SCALE GENOMIC DNA]</scope>
    <source>
        <strain evidence="1 2">TK19101</strain>
    </source>
</reference>
<organism evidence="1 2">
    <name type="scientific">Mesobacterium hydrothermale</name>
    <dbReference type="NCBI Taxonomy" id="3111907"/>
    <lineage>
        <taxon>Bacteria</taxon>
        <taxon>Pseudomonadati</taxon>
        <taxon>Pseudomonadota</taxon>
        <taxon>Alphaproteobacteria</taxon>
        <taxon>Rhodobacterales</taxon>
        <taxon>Roseobacteraceae</taxon>
        <taxon>Mesobacterium</taxon>
    </lineage>
</organism>
<comment type="caution">
    <text evidence="1">The sequence shown here is derived from an EMBL/GenBank/DDBJ whole genome shotgun (WGS) entry which is preliminary data.</text>
</comment>
<accession>A0ABU6HL82</accession>
<name>A0ABU6HL82_9RHOB</name>
<protein>
    <recommendedName>
        <fullName evidence="3">Transferrin-binding protein B C-lobe/N-lobe beta barrel domain-containing protein</fullName>
    </recommendedName>
</protein>
<evidence type="ECO:0000313" key="2">
    <source>
        <dbReference type="Proteomes" id="UP001348149"/>
    </source>
</evidence>
<sequence>MQFDFHPRTPLRLIVVTVAAAALSGCIQGNGGTAGGTTGGGTGGTGGTTSASFAAHQSLFSQYTDTTNLSNAPTSDMPPSGNAQYTGSVAFDTMIKSSDSSVVAREVMGDVDMTVQFANSGQSPITGTVDNIRGKDATGADFTWSAQLSTANAAGSGTLTTTESTINAPVVGPVTTRTGAFMVNFTGDIDSTNAPQLGTTGTALVSIGGAMFGSGATHSAGPANLVIDDDQQPGISDFAGTGGTYVVEKR</sequence>
<gene>
    <name evidence="1" type="ORF">VK792_18150</name>
</gene>
<keyword evidence="2" id="KW-1185">Reference proteome</keyword>
<dbReference type="RefSeq" id="WP_326299288.1">
    <property type="nucleotide sequence ID" value="NZ_JAYLLH010000042.1"/>
</dbReference>
<dbReference type="Gene3D" id="2.40.160.90">
    <property type="match status" value="1"/>
</dbReference>
<evidence type="ECO:0000313" key="1">
    <source>
        <dbReference type="EMBL" id="MEC3863219.1"/>
    </source>
</evidence>
<dbReference type="EMBL" id="JAYLLH010000042">
    <property type="protein sequence ID" value="MEC3863219.1"/>
    <property type="molecule type" value="Genomic_DNA"/>
</dbReference>
<dbReference type="Proteomes" id="UP001348149">
    <property type="component" value="Unassembled WGS sequence"/>
</dbReference>